<keyword evidence="4 7" id="KW-0067">ATP-binding</keyword>
<dbReference type="Gene3D" id="3.40.50.300">
    <property type="entry name" value="P-loop containing nucleotide triphosphate hydrolases"/>
    <property type="match status" value="1"/>
</dbReference>
<dbReference type="GO" id="GO:0043190">
    <property type="term" value="C:ATP-binding cassette (ABC) transporter complex"/>
    <property type="evidence" value="ECO:0007669"/>
    <property type="project" value="InterPro"/>
</dbReference>
<comment type="function">
    <text evidence="7">Part of the ABC transporter complex PotABCD involved in spermidine/putrescine import. Responsible for energy coupling to the transport system.</text>
</comment>
<dbReference type="GO" id="GO:0016887">
    <property type="term" value="F:ATP hydrolysis activity"/>
    <property type="evidence" value="ECO:0007669"/>
    <property type="project" value="InterPro"/>
</dbReference>
<organism evidence="9 10">
    <name type="scientific">Clostridium beijerinckii</name>
    <name type="common">Clostridium MP</name>
    <dbReference type="NCBI Taxonomy" id="1520"/>
    <lineage>
        <taxon>Bacteria</taxon>
        <taxon>Bacillati</taxon>
        <taxon>Bacillota</taxon>
        <taxon>Clostridia</taxon>
        <taxon>Eubacteriales</taxon>
        <taxon>Clostridiaceae</taxon>
        <taxon>Clostridium</taxon>
    </lineage>
</organism>
<name>A0A1S8S7I0_CLOBE</name>
<dbReference type="InterPro" id="IPR017879">
    <property type="entry name" value="PotA_ATP-bd"/>
</dbReference>
<dbReference type="PROSITE" id="PS50893">
    <property type="entry name" value="ABC_TRANSPORTER_2"/>
    <property type="match status" value="1"/>
</dbReference>
<evidence type="ECO:0000256" key="4">
    <source>
        <dbReference type="ARBA" id="ARBA00022840"/>
    </source>
</evidence>
<keyword evidence="2 7" id="KW-1003">Cell membrane</keyword>
<dbReference type="GO" id="GO:0015594">
    <property type="term" value="F:ABC-type putrescine transporter activity"/>
    <property type="evidence" value="ECO:0007669"/>
    <property type="project" value="InterPro"/>
</dbReference>
<dbReference type="InterPro" id="IPR003439">
    <property type="entry name" value="ABC_transporter-like_ATP-bd"/>
</dbReference>
<keyword evidence="5 7" id="KW-1278">Translocase</keyword>
<evidence type="ECO:0000259" key="8">
    <source>
        <dbReference type="PROSITE" id="PS50893"/>
    </source>
</evidence>
<dbReference type="InterPro" id="IPR017871">
    <property type="entry name" value="ABC_transporter-like_CS"/>
</dbReference>
<reference evidence="9 10" key="1">
    <citation type="submission" date="2016-05" db="EMBL/GenBank/DDBJ databases">
        <title>Microbial solvent formation.</title>
        <authorList>
            <person name="Poehlein A."/>
            <person name="Montoya Solano J.D."/>
            <person name="Flitsch S."/>
            <person name="Krabben P."/>
            <person name="Duerre P."/>
            <person name="Daniel R."/>
        </authorList>
    </citation>
    <scope>NUCLEOTIDE SEQUENCE [LARGE SCALE GENOMIC DNA]</scope>
    <source>
        <strain evidence="9 10">DSM 53</strain>
    </source>
</reference>
<evidence type="ECO:0000313" key="10">
    <source>
        <dbReference type="Proteomes" id="UP000190973"/>
    </source>
</evidence>
<dbReference type="EC" id="7.6.2.11" evidence="7"/>
<evidence type="ECO:0000256" key="7">
    <source>
        <dbReference type="RuleBase" id="RU364083"/>
    </source>
</evidence>
<keyword evidence="1 7" id="KW-0813">Transport</keyword>
<evidence type="ECO:0000256" key="3">
    <source>
        <dbReference type="ARBA" id="ARBA00022741"/>
    </source>
</evidence>
<sequence length="375" mass="42350">MSEVIVKIDNINKKYGDNHVVRDLFIDIKKGEFLTMLGPSGCGKTTTLRMIAGFETPTSGSIYIEGEEVQNTEPYEREVNTVFQNYALFPHMTIYDNLAFGLSVKKVNKAEIKQRVTEILELVQLVGFENRKPDQLSGGQKQRVAIGRALINRPKVLLLDEPLGALDLKLRKQMQFELKRLQKKLGITFVYVTHDQEEALTMSDRIAIMYGGDLEQIGTPKEIYEKPKSKFVADFIGESNIFYGVANKLGNDVLKVKLENGDGIVLDSQVIDNEIIYVLVRPENIKLSKEPVDGFTLVGKIKEHVYIGNVNKTIIMLPTGMEIKMNTTPKVELLPIGSEVYVYWEKEDAVVIKSQSQEVFNVVDNPVFTVENQTK</sequence>
<dbReference type="NCBIfam" id="TIGR01187">
    <property type="entry name" value="potA"/>
    <property type="match status" value="1"/>
</dbReference>
<dbReference type="EMBL" id="LZZI01000036">
    <property type="protein sequence ID" value="OOM61458.1"/>
    <property type="molecule type" value="Genomic_DNA"/>
</dbReference>
<dbReference type="FunFam" id="3.40.50.300:FF:000133">
    <property type="entry name" value="Spermidine/putrescine import ATP-binding protein PotA"/>
    <property type="match status" value="1"/>
</dbReference>
<evidence type="ECO:0000256" key="2">
    <source>
        <dbReference type="ARBA" id="ARBA00022475"/>
    </source>
</evidence>
<dbReference type="PANTHER" id="PTHR42781">
    <property type="entry name" value="SPERMIDINE/PUTRESCINE IMPORT ATP-BINDING PROTEIN POTA"/>
    <property type="match status" value="1"/>
</dbReference>
<dbReference type="InterPro" id="IPR005893">
    <property type="entry name" value="PotA-like"/>
</dbReference>
<dbReference type="InterPro" id="IPR003593">
    <property type="entry name" value="AAA+_ATPase"/>
</dbReference>
<accession>A0A1S8S7I0</accession>
<comment type="caution">
    <text evidence="9">The sequence shown here is derived from an EMBL/GenBank/DDBJ whole genome shotgun (WGS) entry which is preliminary data.</text>
</comment>
<evidence type="ECO:0000256" key="5">
    <source>
        <dbReference type="ARBA" id="ARBA00022967"/>
    </source>
</evidence>
<dbReference type="CDD" id="cd03300">
    <property type="entry name" value="ABC_PotA_N"/>
    <property type="match status" value="1"/>
</dbReference>
<keyword evidence="3 7" id="KW-0547">Nucleotide-binding</keyword>
<dbReference type="Pfam" id="PF00005">
    <property type="entry name" value="ABC_tran"/>
    <property type="match status" value="1"/>
</dbReference>
<comment type="subunit">
    <text evidence="7">The complex is composed of two ATP-binding proteins (PotA), two transmembrane proteins (PotB and PotC) and a solute-binding protein (PotD).</text>
</comment>
<dbReference type="SMART" id="SM00382">
    <property type="entry name" value="AAA"/>
    <property type="match status" value="1"/>
</dbReference>
<dbReference type="GO" id="GO:0005524">
    <property type="term" value="F:ATP binding"/>
    <property type="evidence" value="ECO:0007669"/>
    <property type="project" value="UniProtKB-KW"/>
</dbReference>
<feature type="domain" description="ABC transporter" evidence="8">
    <location>
        <begin position="6"/>
        <end position="236"/>
    </location>
</feature>
<dbReference type="AlphaFoldDB" id="A0A1S8S7I0"/>
<dbReference type="Proteomes" id="UP000190973">
    <property type="component" value="Unassembled WGS sequence"/>
</dbReference>
<dbReference type="InterPro" id="IPR027417">
    <property type="entry name" value="P-loop_NTPase"/>
</dbReference>
<evidence type="ECO:0000313" key="9">
    <source>
        <dbReference type="EMBL" id="OOM61458.1"/>
    </source>
</evidence>
<protein>
    <recommendedName>
        <fullName evidence="7">Spermidine/putrescine import ATP-binding protein PotA</fullName>
        <ecNumber evidence="7">7.6.2.11</ecNumber>
    </recommendedName>
</protein>
<proteinExistence type="inferred from homology"/>
<comment type="similarity">
    <text evidence="7">Belongs to the ABC transporter superfamily. Spermidine/putrescine importer (TC 3.A.1.11.1) family.</text>
</comment>
<dbReference type="InterPro" id="IPR013611">
    <property type="entry name" value="Transp-assoc_OB_typ2"/>
</dbReference>
<dbReference type="PROSITE" id="PS00211">
    <property type="entry name" value="ABC_TRANSPORTER_1"/>
    <property type="match status" value="1"/>
</dbReference>
<gene>
    <name evidence="7 9" type="primary">potA</name>
    <name evidence="9" type="ORF">CLBCK_23430</name>
</gene>
<dbReference type="InterPro" id="IPR050093">
    <property type="entry name" value="ABC_SmlMolc_Importer"/>
</dbReference>
<dbReference type="SUPFAM" id="SSF50331">
    <property type="entry name" value="MOP-like"/>
    <property type="match status" value="1"/>
</dbReference>
<dbReference type="Gene3D" id="2.40.50.100">
    <property type="match status" value="1"/>
</dbReference>
<dbReference type="PANTHER" id="PTHR42781:SF4">
    <property type="entry name" value="SPERMIDINE_PUTRESCINE IMPORT ATP-BINDING PROTEIN POTA"/>
    <property type="match status" value="1"/>
</dbReference>
<dbReference type="SUPFAM" id="SSF52540">
    <property type="entry name" value="P-loop containing nucleoside triphosphate hydrolases"/>
    <property type="match status" value="1"/>
</dbReference>
<comment type="catalytic activity">
    <reaction evidence="7">
        <text>ATP + H2O + polyamine-[polyamine-binding protein]Side 1 = ADP + phosphate + polyamineSide 2 + [polyamine-binding protein]Side 1.</text>
        <dbReference type="EC" id="7.6.2.11"/>
    </reaction>
</comment>
<evidence type="ECO:0000256" key="1">
    <source>
        <dbReference type="ARBA" id="ARBA00022448"/>
    </source>
</evidence>
<keyword evidence="9" id="KW-0378">Hydrolase</keyword>
<evidence type="ECO:0000256" key="6">
    <source>
        <dbReference type="ARBA" id="ARBA00023136"/>
    </source>
</evidence>
<dbReference type="InterPro" id="IPR008995">
    <property type="entry name" value="Mo/tungstate-bd_C_term_dom"/>
</dbReference>
<keyword evidence="6 7" id="KW-0472">Membrane</keyword>
<dbReference type="RefSeq" id="WP_077838916.1">
    <property type="nucleotide sequence ID" value="NZ_JABTAE010000001.1"/>
</dbReference>
<dbReference type="Pfam" id="PF08402">
    <property type="entry name" value="TOBE_2"/>
    <property type="match status" value="1"/>
</dbReference>